<evidence type="ECO:0000313" key="1">
    <source>
        <dbReference type="EMBL" id="BAY57119.1"/>
    </source>
</evidence>
<proteinExistence type="predicted"/>
<dbReference type="EMBL" id="AP018203">
    <property type="protein sequence ID" value="BAY57119.1"/>
    <property type="molecule type" value="Genomic_DNA"/>
</dbReference>
<gene>
    <name evidence="1" type="ORF">NIES2135_39830</name>
</gene>
<name>A0A1Z4JK34_LEPBY</name>
<reference evidence="1 2" key="1">
    <citation type="submission" date="2017-06" db="EMBL/GenBank/DDBJ databases">
        <title>Genome sequencing of cyanobaciteial culture collection at National Institute for Environmental Studies (NIES).</title>
        <authorList>
            <person name="Hirose Y."/>
            <person name="Shimura Y."/>
            <person name="Fujisawa T."/>
            <person name="Nakamura Y."/>
            <person name="Kawachi M."/>
        </authorList>
    </citation>
    <scope>NUCLEOTIDE SEQUENCE [LARGE SCALE GENOMIC DNA]</scope>
    <source>
        <strain evidence="1 2">NIES-2135</strain>
    </source>
</reference>
<dbReference type="Proteomes" id="UP000217895">
    <property type="component" value="Chromosome"/>
</dbReference>
<evidence type="ECO:0000313" key="2">
    <source>
        <dbReference type="Proteomes" id="UP000217895"/>
    </source>
</evidence>
<keyword evidence="2" id="KW-1185">Reference proteome</keyword>
<sequence length="465" mass="53621">MSTTSDQQPQDLRSNASETEAQIAVDEVDVAALEPSRTEWVEPSIHQAQETLYRFLLEVVKQWPPEEVLLEFKRLFFYLGDTATSGAAQAVHQLVVSNNQVAFKNTLKRACYILVNNWDAARQYKSIQELVRSFQEIAIAAPSISPSANRLKAWIEDFRNSQDYTDLKLFTARYEEQPKEKWVSRYTSYLLVPQYVDTKNPIEQREAARALSRQLKDRFKFDLAMYIAKSQSATSAEKMPKNPTALGDNVLMLIKAIVARRGQYSYANLAHIFINQIQTLNYQQFKQSLQKYLIFSVDHHSQFAAEFEARLVEKLEALYPDYEQRALSDALVLRTCNRLIEALTTENRKDPSPLFVLLLAQGNPMTLVIVLLKLVLICNASRSHLEAQIAALIRYYEQLPEQECHWVVNFLEFFNVTFAIHAENVQYNLVKMQETPPTQTTLDHYRIFSQMKPIIRPQPPEVSQS</sequence>
<protein>
    <submittedName>
        <fullName evidence="1">Uncharacterized protein</fullName>
    </submittedName>
</protein>
<organism evidence="1 2">
    <name type="scientific">Leptolyngbya boryana NIES-2135</name>
    <dbReference type="NCBI Taxonomy" id="1973484"/>
    <lineage>
        <taxon>Bacteria</taxon>
        <taxon>Bacillati</taxon>
        <taxon>Cyanobacteriota</taxon>
        <taxon>Cyanophyceae</taxon>
        <taxon>Leptolyngbyales</taxon>
        <taxon>Leptolyngbyaceae</taxon>
        <taxon>Leptolyngbya group</taxon>
        <taxon>Leptolyngbya</taxon>
    </lineage>
</organism>
<dbReference type="AlphaFoldDB" id="A0A1Z4JK34"/>
<accession>A0A1Z4JK34</accession>